<dbReference type="EC" id="2.7.7.6" evidence="2"/>
<dbReference type="InterPro" id="IPR011262">
    <property type="entry name" value="DNA-dir_RNA_pol_insert"/>
</dbReference>
<comment type="catalytic activity">
    <reaction evidence="7">
        <text>RNA(n) + a ribonucleoside 5'-triphosphate = RNA(n+1) + diphosphate</text>
        <dbReference type="Rhea" id="RHEA:21248"/>
        <dbReference type="Rhea" id="RHEA-COMP:14527"/>
        <dbReference type="Rhea" id="RHEA-COMP:17342"/>
        <dbReference type="ChEBI" id="CHEBI:33019"/>
        <dbReference type="ChEBI" id="CHEBI:61557"/>
        <dbReference type="ChEBI" id="CHEBI:140395"/>
        <dbReference type="EC" id="2.7.7.6"/>
    </reaction>
</comment>
<evidence type="ECO:0000256" key="2">
    <source>
        <dbReference type="ARBA" id="ARBA00012418"/>
    </source>
</evidence>
<keyword evidence="6" id="KW-0804">Transcription</keyword>
<dbReference type="GO" id="GO:0046983">
    <property type="term" value="F:protein dimerization activity"/>
    <property type="evidence" value="ECO:0007669"/>
    <property type="project" value="InterPro"/>
</dbReference>
<keyword evidence="3" id="KW-0240">DNA-directed RNA polymerase</keyword>
<dbReference type="EMBL" id="UINC01178238">
    <property type="protein sequence ID" value="SVD86287.1"/>
    <property type="molecule type" value="Genomic_DNA"/>
</dbReference>
<dbReference type="Pfam" id="PF01000">
    <property type="entry name" value="RNA_pol_A_bac"/>
    <property type="match status" value="1"/>
</dbReference>
<evidence type="ECO:0000256" key="3">
    <source>
        <dbReference type="ARBA" id="ARBA00022478"/>
    </source>
</evidence>
<evidence type="ECO:0000256" key="1">
    <source>
        <dbReference type="ARBA" id="ARBA00007123"/>
    </source>
</evidence>
<dbReference type="Gene3D" id="2.170.120.12">
    <property type="entry name" value="DNA-directed RNA polymerase, insert domain"/>
    <property type="match status" value="1"/>
</dbReference>
<dbReference type="InterPro" id="IPR036643">
    <property type="entry name" value="RNApol_insert_sf"/>
</dbReference>
<dbReference type="FunFam" id="2.170.120.12:FF:000001">
    <property type="entry name" value="DNA-directed RNA polymerase subunit alpha"/>
    <property type="match status" value="1"/>
</dbReference>
<dbReference type="AlphaFoldDB" id="A0A382YSL8"/>
<dbReference type="SMART" id="SM00662">
    <property type="entry name" value="RPOLD"/>
    <property type="match status" value="1"/>
</dbReference>
<protein>
    <recommendedName>
        <fullName evidence="2">DNA-directed RNA polymerase</fullName>
        <ecNumber evidence="2">2.7.7.6</ecNumber>
    </recommendedName>
</protein>
<reference evidence="9" key="1">
    <citation type="submission" date="2018-05" db="EMBL/GenBank/DDBJ databases">
        <authorList>
            <person name="Lanie J.A."/>
            <person name="Ng W.-L."/>
            <person name="Kazmierczak K.M."/>
            <person name="Andrzejewski T.M."/>
            <person name="Davidsen T.M."/>
            <person name="Wayne K.J."/>
            <person name="Tettelin H."/>
            <person name="Glass J.I."/>
            <person name="Rusch D."/>
            <person name="Podicherti R."/>
            <person name="Tsui H.-C.T."/>
            <person name="Winkler M.E."/>
        </authorList>
    </citation>
    <scope>NUCLEOTIDE SEQUENCE</scope>
</reference>
<dbReference type="InterPro" id="IPR011263">
    <property type="entry name" value="DNA-dir_RNA_pol_RpoA/D/Rpb3"/>
</dbReference>
<evidence type="ECO:0000256" key="5">
    <source>
        <dbReference type="ARBA" id="ARBA00022695"/>
    </source>
</evidence>
<name>A0A382YSL8_9ZZZZ</name>
<accession>A0A382YSL8</accession>
<dbReference type="Gene3D" id="3.30.1360.10">
    <property type="entry name" value="RNA polymerase, RBP11-like subunit"/>
    <property type="match status" value="1"/>
</dbReference>
<evidence type="ECO:0000259" key="8">
    <source>
        <dbReference type="SMART" id="SM00662"/>
    </source>
</evidence>
<organism evidence="9">
    <name type="scientific">marine metagenome</name>
    <dbReference type="NCBI Taxonomy" id="408172"/>
    <lineage>
        <taxon>unclassified sequences</taxon>
        <taxon>metagenomes</taxon>
        <taxon>ecological metagenomes</taxon>
    </lineage>
</organism>
<evidence type="ECO:0000256" key="4">
    <source>
        <dbReference type="ARBA" id="ARBA00022679"/>
    </source>
</evidence>
<dbReference type="SUPFAM" id="SSF55257">
    <property type="entry name" value="RBP11-like subunits of RNA polymerase"/>
    <property type="match status" value="1"/>
</dbReference>
<dbReference type="InterPro" id="IPR036603">
    <property type="entry name" value="RBP11-like"/>
</dbReference>
<dbReference type="GO" id="GO:0006351">
    <property type="term" value="P:DNA-templated transcription"/>
    <property type="evidence" value="ECO:0007669"/>
    <property type="project" value="InterPro"/>
</dbReference>
<proteinExistence type="inferred from homology"/>
<evidence type="ECO:0000256" key="7">
    <source>
        <dbReference type="ARBA" id="ARBA00048552"/>
    </source>
</evidence>
<evidence type="ECO:0000313" key="9">
    <source>
        <dbReference type="EMBL" id="SVD86287.1"/>
    </source>
</evidence>
<sequence length="147" mass="16257">MVTPRIERDAVSLNYGKFFVSPLETGFGVTIGNALRRVLLSSLEGVAVTSIRVTDVYHEFSDLPGIREDMTEILLQVKQLRMKLHEGSTARILLKVSGEGTVTAADVECPSEVEIVNPDLYLFTMDKKTAKIEIELTVQRGRGYSPA</sequence>
<feature type="domain" description="DNA-directed RNA polymerase RpoA/D/Rpb3-type" evidence="8">
    <location>
        <begin position="15"/>
        <end position="147"/>
    </location>
</feature>
<keyword evidence="4" id="KW-0808">Transferase</keyword>
<dbReference type="SUPFAM" id="SSF56553">
    <property type="entry name" value="Insert subdomain of RNA polymerase alpha subunit"/>
    <property type="match status" value="1"/>
</dbReference>
<evidence type="ECO:0000256" key="6">
    <source>
        <dbReference type="ARBA" id="ARBA00023163"/>
    </source>
</evidence>
<dbReference type="CDD" id="cd06928">
    <property type="entry name" value="RNAP_alpha_NTD"/>
    <property type="match status" value="1"/>
</dbReference>
<feature type="non-terminal residue" evidence="9">
    <location>
        <position position="147"/>
    </location>
</feature>
<dbReference type="GO" id="GO:0003899">
    <property type="term" value="F:DNA-directed RNA polymerase activity"/>
    <property type="evidence" value="ECO:0007669"/>
    <property type="project" value="UniProtKB-EC"/>
</dbReference>
<keyword evidence="5" id="KW-0548">Nucleotidyltransferase</keyword>
<gene>
    <name evidence="9" type="ORF">METZ01_LOCUS439141</name>
</gene>
<dbReference type="GO" id="GO:0000428">
    <property type="term" value="C:DNA-directed RNA polymerase complex"/>
    <property type="evidence" value="ECO:0007669"/>
    <property type="project" value="UniProtKB-KW"/>
</dbReference>
<dbReference type="GO" id="GO:0005737">
    <property type="term" value="C:cytoplasm"/>
    <property type="evidence" value="ECO:0007669"/>
    <property type="project" value="UniProtKB-ARBA"/>
</dbReference>
<comment type="similarity">
    <text evidence="1">Belongs to the RNA polymerase alpha chain family.</text>
</comment>